<evidence type="ECO:0000313" key="8">
    <source>
        <dbReference type="Proteomes" id="UP001178507"/>
    </source>
</evidence>
<keyword evidence="3" id="KW-0443">Lipid metabolism</keyword>
<feature type="region of interest" description="Disordered" evidence="5">
    <location>
        <begin position="1501"/>
        <end position="1526"/>
    </location>
</feature>
<dbReference type="Proteomes" id="UP001178507">
    <property type="component" value="Unassembled WGS sequence"/>
</dbReference>
<dbReference type="InterPro" id="IPR021771">
    <property type="entry name" value="Triacylglycerol_lipase_N"/>
</dbReference>
<proteinExistence type="predicted"/>
<dbReference type="GO" id="GO:0004806">
    <property type="term" value="F:triacylglycerol lipase activity"/>
    <property type="evidence" value="ECO:0007669"/>
    <property type="project" value="InterPro"/>
</dbReference>
<evidence type="ECO:0000256" key="3">
    <source>
        <dbReference type="ARBA" id="ARBA00023098"/>
    </source>
</evidence>
<dbReference type="CDD" id="cd02869">
    <property type="entry name" value="PseudoU_synth_RluA_like"/>
    <property type="match status" value="1"/>
</dbReference>
<dbReference type="GO" id="GO:0016042">
    <property type="term" value="P:lipid catabolic process"/>
    <property type="evidence" value="ECO:0007669"/>
    <property type="project" value="UniProtKB-KW"/>
</dbReference>
<dbReference type="GO" id="GO:0003723">
    <property type="term" value="F:RNA binding"/>
    <property type="evidence" value="ECO:0007669"/>
    <property type="project" value="InterPro"/>
</dbReference>
<evidence type="ECO:0000259" key="6">
    <source>
        <dbReference type="PROSITE" id="PS51635"/>
    </source>
</evidence>
<dbReference type="GO" id="GO:0009982">
    <property type="term" value="F:pseudouridine synthase activity"/>
    <property type="evidence" value="ECO:0007669"/>
    <property type="project" value="InterPro"/>
</dbReference>
<keyword evidence="8" id="KW-1185">Reference proteome</keyword>
<organism evidence="7 8">
    <name type="scientific">Effrenium voratum</name>
    <dbReference type="NCBI Taxonomy" id="2562239"/>
    <lineage>
        <taxon>Eukaryota</taxon>
        <taxon>Sar</taxon>
        <taxon>Alveolata</taxon>
        <taxon>Dinophyceae</taxon>
        <taxon>Suessiales</taxon>
        <taxon>Symbiodiniaceae</taxon>
        <taxon>Effrenium</taxon>
    </lineage>
</organism>
<comment type="caution">
    <text evidence="7">The sequence shown here is derived from an EMBL/GenBank/DDBJ whole genome shotgun (WGS) entry which is preliminary data.</text>
</comment>
<dbReference type="SUPFAM" id="SSF55120">
    <property type="entry name" value="Pseudouridine synthase"/>
    <property type="match status" value="1"/>
</dbReference>
<dbReference type="InterPro" id="IPR020103">
    <property type="entry name" value="PsdUridine_synth_cat_dom_sf"/>
</dbReference>
<dbReference type="SUPFAM" id="SSF52151">
    <property type="entry name" value="FabD/lysophospholipase-like"/>
    <property type="match status" value="1"/>
</dbReference>
<dbReference type="InterPro" id="IPR002641">
    <property type="entry name" value="PNPLA_dom"/>
</dbReference>
<feature type="domain" description="PNPLA" evidence="6">
    <location>
        <begin position="220"/>
        <end position="402"/>
    </location>
</feature>
<dbReference type="PROSITE" id="PS51635">
    <property type="entry name" value="PNPLA"/>
    <property type="match status" value="1"/>
</dbReference>
<accession>A0AA36MU78</accession>
<dbReference type="InterPro" id="IPR016035">
    <property type="entry name" value="Acyl_Trfase/lysoPLipase"/>
</dbReference>
<feature type="short sequence motif" description="GXSXG" evidence="4">
    <location>
        <begin position="251"/>
        <end position="255"/>
    </location>
</feature>
<dbReference type="Pfam" id="PF00849">
    <property type="entry name" value="PseudoU_synth_2"/>
    <property type="match status" value="1"/>
</dbReference>
<dbReference type="Gene3D" id="3.40.1090.10">
    <property type="entry name" value="Cytosolic phospholipase A2 catalytic domain"/>
    <property type="match status" value="1"/>
</dbReference>
<dbReference type="InterPro" id="IPR058917">
    <property type="entry name" value="RESC6_dom"/>
</dbReference>
<dbReference type="InterPro" id="IPR006145">
    <property type="entry name" value="PsdUridine_synth_RsuA/RluA"/>
</dbReference>
<dbReference type="Pfam" id="PF11815">
    <property type="entry name" value="DUF3336"/>
    <property type="match status" value="1"/>
</dbReference>
<evidence type="ECO:0000256" key="5">
    <source>
        <dbReference type="SAM" id="MobiDB-lite"/>
    </source>
</evidence>
<dbReference type="Pfam" id="PF26188">
    <property type="entry name" value="RESC6"/>
    <property type="match status" value="1"/>
</dbReference>
<dbReference type="Pfam" id="PF01734">
    <property type="entry name" value="Patatin"/>
    <property type="match status" value="1"/>
</dbReference>
<dbReference type="Gene3D" id="3.30.2350.10">
    <property type="entry name" value="Pseudouridine synthase"/>
    <property type="match status" value="1"/>
</dbReference>
<sequence length="1543" mass="170081">MDALVLHRARGLHVLKLALRLAFRVFAPEVFLRQLAALATLIVLRHSFWQARKWLRSLASRMSFLRGNKVKVRQELRLARRKCKDYASFQSLGEKLDTIEGKDKWKRDEISTLFDSDRLRERTRKYQQMMAENDVDACMFALRGELLRKHFGICNPALFQVTNTGTKTVIEQYVATICEAMAWVGFSYGASTDAEGKKAAITERLAFFNETKHGFGRSALLLSGGASVGMYHFGVVKALHLNGLLPRVMSGTSAGSIVCGMLGVRTDEELMDMWRDDFSWSKTFSLDFFGDKDLHRWTRTGEELYSSEHLGKVLRDNIGDYTFLEAFDRTGRIMNITVSGLPGNTRYPMLLNYLTSPHVLVMRLALPHRPSASAKAGLPGSHKGGVQQPQLSARQVPAQLALAVVAVRHVRVARRCDPKGILTEIQQRARSGRLDPGWCRACLWRLSKGRADPRAILALVEVLEGSLSRLPPRDLSSIALAAARLDTQAGQGLRQLAEDSVQLLTSAGNPQDVANAAWALGRLSCGKPLVWALLKRQAFGDFGPVDLAQSLWSCAALRLSDQPLLSALLGALVCAELQPLGLSSVAWSMAALEVVHPLLDQLVVCASDCDCGPREASNLLWAFAKLGVLVAPLALQLRPTALRGQELANVAWAFAQVADASSDATAALQQLTEESLPQIKSLTPQELSNLCWAAASCSVASGPLLEAASSVDLKQSTTQDLARLAWAFARSSDCFDAAPFLRVCAARVEPEAMQPKDFADLMWAFAKVQLREAALCLGSGPRLAPFCGASELANLASALVKLSLSETEGALLQQLCIEATKKMHDFKPVELANFSYAMARASVGQECFAHVAREAKSKINYFTAHDLAYVAWSFATVGVVDQVLFDQIAQRSLSKLSDFTLQGLADLVWSYSILSIPHADLFRALRAHFSAQLDGWAGETESRAKLLARADFFRRVLWALSFSRSLTAGMVKQAQRAFLRIGGALDSWSSGTCVWPLTSKASPESLEPVEPGVVLELPEVLVVQKPPGWRVDTGSLEDSDFEEAPSSQRLLSTFLQARFLRRHHPILADPTHNCGFLHRLDVPGSGLIVSATSYATFWDLQLQLVTGHVAREYIALSHGWGDPQRMAARITWDRFGESRPSQAGAGKAAVTSVKVLGQHVAPEAKAVSLMGFRIQTGRRHQIRAQSAHTGHPIVCDGKYTAAASFFGDLQWCPRNFLHRCRLAFLRGDVEVEVWVNVPWDLSSVLEALQDRGHSAAREQLLQGSSSSWAEWQSRELLIKDRHGNIAPYVSGGLKWQDGSMQSDLPMARLAELFNVNYFIVSQVNPQAMLLTGGGVGSQKGPIYRLAQFLRREIKQYLLSMLEFWRGAGARHPWLRPVGNTIIGLVVQEYEGDVTIYNGRGLLEMPTLLQNPSEETLRKYTIASEWETWWHIPEIQNACAIEFVMDEICKELLADLRASEADKSGLARTPSLISRVVPPETGLKRLPSFHQEALRKELLGPTKGHETLRAGRQKAQGLHRRGSGGRLSSMRSMADMALMTGIPN</sequence>
<name>A0AA36MU78_9DINO</name>
<protein>
    <recommendedName>
        <fullName evidence="6">PNPLA domain-containing protein</fullName>
    </recommendedName>
</protein>
<reference evidence="7" key="1">
    <citation type="submission" date="2023-08" db="EMBL/GenBank/DDBJ databases">
        <authorList>
            <person name="Chen Y."/>
            <person name="Shah S."/>
            <person name="Dougan E. K."/>
            <person name="Thang M."/>
            <person name="Chan C."/>
        </authorList>
    </citation>
    <scope>NUCLEOTIDE SEQUENCE</scope>
</reference>
<keyword evidence="2" id="KW-0442">Lipid degradation</keyword>
<evidence type="ECO:0000313" key="7">
    <source>
        <dbReference type="EMBL" id="CAJ1384002.1"/>
    </source>
</evidence>
<dbReference type="GO" id="GO:0001522">
    <property type="term" value="P:pseudouridine synthesis"/>
    <property type="evidence" value="ECO:0007669"/>
    <property type="project" value="InterPro"/>
</dbReference>
<comment type="caution">
    <text evidence="4">Lacks conserved residue(s) required for the propagation of feature annotation.</text>
</comment>
<evidence type="ECO:0000256" key="2">
    <source>
        <dbReference type="ARBA" id="ARBA00022963"/>
    </source>
</evidence>
<dbReference type="InterPro" id="IPR050301">
    <property type="entry name" value="NTE"/>
</dbReference>
<dbReference type="PANTHER" id="PTHR14226">
    <property type="entry name" value="NEUROPATHY TARGET ESTERASE/SWISS CHEESE D.MELANOGASTER"/>
    <property type="match status" value="1"/>
</dbReference>
<dbReference type="EMBL" id="CAUJNA010001068">
    <property type="protein sequence ID" value="CAJ1384002.1"/>
    <property type="molecule type" value="Genomic_DNA"/>
</dbReference>
<gene>
    <name evidence="7" type="ORF">EVOR1521_LOCUS10956</name>
</gene>
<dbReference type="PANTHER" id="PTHR14226:SF10">
    <property type="entry name" value="TRIACYLGLYCEROL LIPASE 4-RELATED"/>
    <property type="match status" value="1"/>
</dbReference>
<evidence type="ECO:0000256" key="1">
    <source>
        <dbReference type="ARBA" id="ARBA00022801"/>
    </source>
</evidence>
<evidence type="ECO:0000256" key="4">
    <source>
        <dbReference type="PROSITE-ProRule" id="PRU01161"/>
    </source>
</evidence>
<keyword evidence="1" id="KW-0378">Hydrolase</keyword>